<dbReference type="AlphaFoldDB" id="S3ZNG2"/>
<accession>S3ZNG2</accession>
<evidence type="ECO:0000313" key="2">
    <source>
        <dbReference type="EMBL" id="EPH39895.1"/>
    </source>
</evidence>
<evidence type="ECO:0000256" key="1">
    <source>
        <dbReference type="SAM" id="MobiDB-lite"/>
    </source>
</evidence>
<keyword evidence="3" id="KW-1185">Reference proteome</keyword>
<dbReference type="Proteomes" id="UP000014629">
    <property type="component" value="Unassembled WGS sequence"/>
</dbReference>
<protein>
    <submittedName>
        <fullName evidence="2">Uncharacterized protein</fullName>
    </submittedName>
</protein>
<evidence type="ECO:0000313" key="3">
    <source>
        <dbReference type="Proteomes" id="UP000014629"/>
    </source>
</evidence>
<feature type="compositionally biased region" description="Polar residues" evidence="1">
    <location>
        <begin position="47"/>
        <end position="59"/>
    </location>
</feature>
<organism evidence="2 3">
    <name type="scientific">Streptomyces aurantiacus JA 4570</name>
    <dbReference type="NCBI Taxonomy" id="1286094"/>
    <lineage>
        <taxon>Bacteria</taxon>
        <taxon>Bacillati</taxon>
        <taxon>Actinomycetota</taxon>
        <taxon>Actinomycetes</taxon>
        <taxon>Kitasatosporales</taxon>
        <taxon>Streptomycetaceae</taxon>
        <taxon>Streptomyces</taxon>
        <taxon>Streptomyces aurantiacus group</taxon>
    </lineage>
</organism>
<dbReference type="EMBL" id="AOPZ01000478">
    <property type="protein sequence ID" value="EPH39895.1"/>
    <property type="molecule type" value="Genomic_DNA"/>
</dbReference>
<feature type="region of interest" description="Disordered" evidence="1">
    <location>
        <begin position="1"/>
        <end position="61"/>
    </location>
</feature>
<feature type="region of interest" description="Disordered" evidence="1">
    <location>
        <begin position="78"/>
        <end position="119"/>
    </location>
</feature>
<sequence>MCPGRAGAGRGKTKRPPPLAFPQAGGGLLHVAAPGFEPGKAEPADLQSLSEAESETPLTCTDADASAVPTLARPRVVHSQATIPHPDRERGYPQAPARLQDQSYGVDHGGAMQHSKTHKEWPAGTRRLLTHGWRAQHPLH</sequence>
<proteinExistence type="predicted"/>
<comment type="caution">
    <text evidence="2">The sequence shown here is derived from an EMBL/GenBank/DDBJ whole genome shotgun (WGS) entry which is preliminary data.</text>
</comment>
<gene>
    <name evidence="2" type="ORF">STRAU_7101</name>
</gene>
<name>S3ZNG2_9ACTN</name>
<reference evidence="2 3" key="1">
    <citation type="submission" date="2013-02" db="EMBL/GenBank/DDBJ databases">
        <title>Draft Genome Sequence of Streptomyces aurantiacus, Which Produces Setomimycin.</title>
        <authorList>
            <person name="Gruening B.A."/>
            <person name="Praeg A."/>
            <person name="Erxleben A."/>
            <person name="Guenther S."/>
            <person name="Mueller M."/>
        </authorList>
    </citation>
    <scope>NUCLEOTIDE SEQUENCE [LARGE SCALE GENOMIC DNA]</scope>
    <source>
        <strain evidence="2 3">JA 4570</strain>
    </source>
</reference>
<feature type="compositionally biased region" description="Gly residues" evidence="1">
    <location>
        <begin position="1"/>
        <end position="10"/>
    </location>
</feature>